<keyword evidence="1" id="KW-0812">Transmembrane</keyword>
<dbReference type="AlphaFoldDB" id="A0A410QA91"/>
<sequence length="163" mass="17885">MKIINEKGKLFGIINIIDLVVIVALVLLIVGGVKRFVTTRPEMVSDSKKAIITIEVSEIRTPTVEGLVVGDPLYHYDKGTYLGKIVDKTVEDYREPVESGDGRWVNAVVPDEYVAILTVESDDAKETQDAVIAGGEQIRIGAQYRLKNKKVAVFGTILGVEVK</sequence>
<organism evidence="2 3">
    <name type="scientific">Acidilutibacter cellobiosedens</name>
    <dbReference type="NCBI Taxonomy" id="2507161"/>
    <lineage>
        <taxon>Bacteria</taxon>
        <taxon>Bacillati</taxon>
        <taxon>Bacillota</taxon>
        <taxon>Tissierellia</taxon>
        <taxon>Tissierellales</taxon>
        <taxon>Acidilutibacteraceae</taxon>
        <taxon>Acidilutibacter</taxon>
    </lineage>
</organism>
<keyword evidence="3" id="KW-1185">Reference proteome</keyword>
<dbReference type="Pfam" id="PF14221">
    <property type="entry name" value="DUF4330"/>
    <property type="match status" value="1"/>
</dbReference>
<dbReference type="Proteomes" id="UP000287969">
    <property type="component" value="Chromosome"/>
</dbReference>
<accession>A0A410QA91</accession>
<dbReference type="InterPro" id="IPR025480">
    <property type="entry name" value="DUF4330"/>
</dbReference>
<protein>
    <submittedName>
        <fullName evidence="2">DUF4330 domain-containing protein</fullName>
    </submittedName>
</protein>
<dbReference type="KEGG" id="spoa:EQM13_04550"/>
<gene>
    <name evidence="2" type="ORF">EQM13_04550</name>
</gene>
<name>A0A410QA91_9FIRM</name>
<reference evidence="3" key="1">
    <citation type="submission" date="2019-01" db="EMBL/GenBank/DDBJ databases">
        <title>Draft genomes of a novel of Sporanaerobacter strains.</title>
        <authorList>
            <person name="Ma S."/>
        </authorList>
    </citation>
    <scope>NUCLEOTIDE SEQUENCE [LARGE SCALE GENOMIC DNA]</scope>
    <source>
        <strain evidence="3">NJN-17</strain>
    </source>
</reference>
<proteinExistence type="predicted"/>
<evidence type="ECO:0000313" key="3">
    <source>
        <dbReference type="Proteomes" id="UP000287969"/>
    </source>
</evidence>
<keyword evidence="1" id="KW-0472">Membrane</keyword>
<evidence type="ECO:0000313" key="2">
    <source>
        <dbReference type="EMBL" id="QAT60900.1"/>
    </source>
</evidence>
<dbReference type="OrthoDB" id="1723529at2"/>
<keyword evidence="1" id="KW-1133">Transmembrane helix</keyword>
<dbReference type="EMBL" id="CP035282">
    <property type="protein sequence ID" value="QAT60900.1"/>
    <property type="molecule type" value="Genomic_DNA"/>
</dbReference>
<feature type="transmembrane region" description="Helical" evidence="1">
    <location>
        <begin position="12"/>
        <end position="33"/>
    </location>
</feature>
<evidence type="ECO:0000256" key="1">
    <source>
        <dbReference type="SAM" id="Phobius"/>
    </source>
</evidence>
<dbReference type="RefSeq" id="WP_071140319.1">
    <property type="nucleotide sequence ID" value="NZ_CP035282.1"/>
</dbReference>